<dbReference type="NCBIfam" id="NF045974">
    <property type="entry name" value="conju_CD1108"/>
    <property type="match status" value="1"/>
</dbReference>
<evidence type="ECO:0000313" key="8">
    <source>
        <dbReference type="Proteomes" id="UP001199424"/>
    </source>
</evidence>
<dbReference type="InterPro" id="IPR000064">
    <property type="entry name" value="NLP_P60_dom"/>
</dbReference>
<evidence type="ECO:0000313" key="7">
    <source>
        <dbReference type="EMBL" id="MCC2137014.1"/>
    </source>
</evidence>
<evidence type="ECO:0000256" key="2">
    <source>
        <dbReference type="ARBA" id="ARBA00022670"/>
    </source>
</evidence>
<evidence type="ECO:0000256" key="1">
    <source>
        <dbReference type="ARBA" id="ARBA00007074"/>
    </source>
</evidence>
<dbReference type="InterPro" id="IPR051202">
    <property type="entry name" value="Peptidase_C40"/>
</dbReference>
<comment type="caution">
    <text evidence="7">The sequence shown here is derived from an EMBL/GenBank/DDBJ whole genome shotgun (WGS) entry which is preliminary data.</text>
</comment>
<proteinExistence type="inferred from homology"/>
<evidence type="ECO:0000256" key="3">
    <source>
        <dbReference type="ARBA" id="ARBA00022801"/>
    </source>
</evidence>
<keyword evidence="4" id="KW-0788">Thiol protease</keyword>
<gene>
    <name evidence="7" type="ORF">LKD31_08290</name>
</gene>
<name>A0AAE3DIP4_9FIRM</name>
<dbReference type="Gene3D" id="3.90.1720.10">
    <property type="entry name" value="endopeptidase domain like (from Nostoc punctiforme)"/>
    <property type="match status" value="1"/>
</dbReference>
<keyword evidence="2" id="KW-0645">Protease</keyword>
<keyword evidence="5" id="KW-0175">Coiled coil</keyword>
<dbReference type="AlphaFoldDB" id="A0AAE3DIP4"/>
<dbReference type="Pfam" id="PF00877">
    <property type="entry name" value="NLPC_P60"/>
    <property type="match status" value="1"/>
</dbReference>
<evidence type="ECO:0000256" key="5">
    <source>
        <dbReference type="SAM" id="Coils"/>
    </source>
</evidence>
<feature type="domain" description="NlpC/P60" evidence="6">
    <location>
        <begin position="446"/>
        <end position="569"/>
    </location>
</feature>
<dbReference type="PANTHER" id="PTHR47053:SF1">
    <property type="entry name" value="MUREIN DD-ENDOPEPTIDASE MEPH-RELATED"/>
    <property type="match status" value="1"/>
</dbReference>
<dbReference type="PROSITE" id="PS51935">
    <property type="entry name" value="NLPC_P60"/>
    <property type="match status" value="1"/>
</dbReference>
<organism evidence="7 8">
    <name type="scientific">Hominenteromicrobium mulieris</name>
    <dbReference type="NCBI Taxonomy" id="2885357"/>
    <lineage>
        <taxon>Bacteria</taxon>
        <taxon>Bacillati</taxon>
        <taxon>Bacillota</taxon>
        <taxon>Clostridia</taxon>
        <taxon>Eubacteriales</taxon>
        <taxon>Oscillospiraceae</taxon>
        <taxon>Hominenteromicrobium</taxon>
    </lineage>
</organism>
<dbReference type="SUPFAM" id="SSF54001">
    <property type="entry name" value="Cysteine proteinases"/>
    <property type="match status" value="1"/>
</dbReference>
<protein>
    <submittedName>
        <fullName evidence="7">NlpC/P60 family protein</fullName>
    </submittedName>
</protein>
<dbReference type="InterPro" id="IPR038765">
    <property type="entry name" value="Papain-like_cys_pep_sf"/>
</dbReference>
<reference evidence="7" key="1">
    <citation type="submission" date="2021-10" db="EMBL/GenBank/DDBJ databases">
        <title>Anaerobic single-cell dispensing facilitates the cultivation of human gut bacteria.</title>
        <authorList>
            <person name="Afrizal A."/>
        </authorList>
    </citation>
    <scope>NUCLEOTIDE SEQUENCE</scope>
    <source>
        <strain evidence="7">CLA-AA-H250</strain>
    </source>
</reference>
<feature type="coiled-coil region" evidence="5">
    <location>
        <begin position="187"/>
        <end position="214"/>
    </location>
</feature>
<dbReference type="GO" id="GO:0008234">
    <property type="term" value="F:cysteine-type peptidase activity"/>
    <property type="evidence" value="ECO:0007669"/>
    <property type="project" value="UniProtKB-KW"/>
</dbReference>
<accession>A0AAE3DIP4</accession>
<comment type="similarity">
    <text evidence="1">Belongs to the peptidase C40 family.</text>
</comment>
<sequence>MKREPRLQFSDADLAEPKLEKPIKQVKKAAAKADKAQAKIPKKTVVKKERGFDPATGKVKTQLRFEEVDKKKPPSKLTHAVRDAPANFVLSQVHREVAQSEDDNVGVEAAHKVEQTVESGGRLVQSAHRAHQLKPYRAAIRAEKKLERANIDALQKKAEIDRPTSNPVSKWQQKQAIKKQYAAAKHNQAAQTTAKAAENTAKAAKKAAEKAEKAGKYVWEHRRGFAIAAAILLMLAFLLNGLSSCSVLMDGVGSGIAASTYPSQDADMLGAEAQYCAMEAELQRYLDTYESTHDYDEYHFDLDTIEHDPYVLISIITALHQGEWTLDEVHGTLQMLFDRQYILTEDVVVETRYRTETDTWTDADGNTHTDTYQVPYDYYICTVTLENFNLSHVPVYIMSEEQFGMYATYMATLGNRPDLFPGSGYIGKYVEGSYTDYDIPPEALDDEVFAAIIKEAEKYLGYPYVWGGSSPSTSFDCSGFVSWVINHSGWDVGRLGAQGLCNICTPVSSANVKPGDLVFFTGTYDTPGVSHVGIYVGNNMMIHCGDPISYANLNSSYWQSHFYRYGRLP</sequence>
<dbReference type="GO" id="GO:0006508">
    <property type="term" value="P:proteolysis"/>
    <property type="evidence" value="ECO:0007669"/>
    <property type="project" value="UniProtKB-KW"/>
</dbReference>
<dbReference type="Proteomes" id="UP001199424">
    <property type="component" value="Unassembled WGS sequence"/>
</dbReference>
<keyword evidence="8" id="KW-1185">Reference proteome</keyword>
<dbReference type="PANTHER" id="PTHR47053">
    <property type="entry name" value="MUREIN DD-ENDOPEPTIDASE MEPH-RELATED"/>
    <property type="match status" value="1"/>
</dbReference>
<evidence type="ECO:0000256" key="4">
    <source>
        <dbReference type="ARBA" id="ARBA00022807"/>
    </source>
</evidence>
<keyword evidence="3" id="KW-0378">Hydrolase</keyword>
<dbReference type="EMBL" id="JAJEQC010000007">
    <property type="protein sequence ID" value="MCC2137014.1"/>
    <property type="molecule type" value="Genomic_DNA"/>
</dbReference>
<evidence type="ECO:0000259" key="6">
    <source>
        <dbReference type="PROSITE" id="PS51935"/>
    </source>
</evidence>
<dbReference type="RefSeq" id="WP_308449341.1">
    <property type="nucleotide sequence ID" value="NZ_JAJEQC010000007.1"/>
</dbReference>